<organism evidence="1 2">
    <name type="scientific">Acidocella aminolytica 101 = DSM 11237</name>
    <dbReference type="NCBI Taxonomy" id="1120923"/>
    <lineage>
        <taxon>Bacteria</taxon>
        <taxon>Pseudomonadati</taxon>
        <taxon>Pseudomonadota</taxon>
        <taxon>Alphaproteobacteria</taxon>
        <taxon>Acetobacterales</taxon>
        <taxon>Acidocellaceae</taxon>
        <taxon>Acidocella</taxon>
    </lineage>
</organism>
<proteinExistence type="predicted"/>
<name>A0A0D6PI85_9PROT</name>
<keyword evidence="2" id="KW-1185">Reference proteome</keyword>
<dbReference type="EMBL" id="BANC01000089">
    <property type="protein sequence ID" value="GAN81367.1"/>
    <property type="molecule type" value="Genomic_DNA"/>
</dbReference>
<comment type="caution">
    <text evidence="1">The sequence shown here is derived from an EMBL/GenBank/DDBJ whole genome shotgun (WGS) entry which is preliminary data.</text>
</comment>
<protein>
    <submittedName>
        <fullName evidence="1">Uncharacterized protein</fullName>
    </submittedName>
</protein>
<dbReference type="Proteomes" id="UP000032668">
    <property type="component" value="Unassembled WGS sequence"/>
</dbReference>
<evidence type="ECO:0000313" key="1">
    <source>
        <dbReference type="EMBL" id="GAN81367.1"/>
    </source>
</evidence>
<dbReference type="AlphaFoldDB" id="A0A0D6PI85"/>
<gene>
    <name evidence="1" type="ORF">Aam_091_024</name>
</gene>
<accession>A0A0D6PI85</accession>
<evidence type="ECO:0000313" key="2">
    <source>
        <dbReference type="Proteomes" id="UP000032668"/>
    </source>
</evidence>
<sequence>MVHRGLVQAGRIGRFSWHNATLRCFQALVTGEEWPYSRAFTFSGEARVSGPLGMPGRRPDFRDPAPKGVDYAIRRLKCRS</sequence>
<reference evidence="1 2" key="1">
    <citation type="submission" date="2012-11" db="EMBL/GenBank/DDBJ databases">
        <title>Whole genome sequence of Acidocella aminolytica 101 = DSM 11237.</title>
        <authorList>
            <person name="Azuma Y."/>
            <person name="Higashiura N."/>
            <person name="Hirakawa H."/>
            <person name="Matsushita K."/>
        </authorList>
    </citation>
    <scope>NUCLEOTIDE SEQUENCE [LARGE SCALE GENOMIC DNA]</scope>
    <source>
        <strain evidence="2">101 / DSM 11237</strain>
    </source>
</reference>